<accession>A0A6J4TY86</accession>
<dbReference type="AlphaFoldDB" id="A0A6J4TY86"/>
<name>A0A6J4TY86_9BACT</name>
<reference evidence="2" key="1">
    <citation type="submission" date="2020-02" db="EMBL/GenBank/DDBJ databases">
        <authorList>
            <person name="Meier V. D."/>
        </authorList>
    </citation>
    <scope>NUCLEOTIDE SEQUENCE</scope>
    <source>
        <strain evidence="2">AVDCRST_MAG49</strain>
    </source>
</reference>
<feature type="region of interest" description="Disordered" evidence="1">
    <location>
        <begin position="1"/>
        <end position="23"/>
    </location>
</feature>
<organism evidence="2">
    <name type="scientific">uncultured Thermomicrobiales bacterium</name>
    <dbReference type="NCBI Taxonomy" id="1645740"/>
    <lineage>
        <taxon>Bacteria</taxon>
        <taxon>Pseudomonadati</taxon>
        <taxon>Thermomicrobiota</taxon>
        <taxon>Thermomicrobia</taxon>
        <taxon>Thermomicrobiales</taxon>
        <taxon>environmental samples</taxon>
    </lineage>
</organism>
<evidence type="ECO:0000313" key="2">
    <source>
        <dbReference type="EMBL" id="CAA9533536.1"/>
    </source>
</evidence>
<evidence type="ECO:0000256" key="1">
    <source>
        <dbReference type="SAM" id="MobiDB-lite"/>
    </source>
</evidence>
<proteinExistence type="predicted"/>
<gene>
    <name evidence="2" type="ORF">AVDCRST_MAG49-72</name>
</gene>
<protein>
    <submittedName>
        <fullName evidence="2">Uncharacterized protein</fullName>
    </submittedName>
</protein>
<dbReference type="EMBL" id="CADCWG010000005">
    <property type="protein sequence ID" value="CAA9533536.1"/>
    <property type="molecule type" value="Genomic_DNA"/>
</dbReference>
<sequence>MTKPNHGSNAKPPAAGMSSLGHELADLTSEPCNRRHEEGMTLGGGVMFVLVGGCSRHGPV</sequence>